<keyword evidence="3" id="KW-1185">Reference proteome</keyword>
<dbReference type="Proteomes" id="UP000830434">
    <property type="component" value="Chromosome"/>
</dbReference>
<keyword evidence="1" id="KW-0472">Membrane</keyword>
<feature type="transmembrane region" description="Helical" evidence="1">
    <location>
        <begin position="12"/>
        <end position="34"/>
    </location>
</feature>
<keyword evidence="1" id="KW-1133">Transmembrane helix</keyword>
<feature type="transmembrane region" description="Helical" evidence="1">
    <location>
        <begin position="54"/>
        <end position="72"/>
    </location>
</feature>
<evidence type="ECO:0000313" key="3">
    <source>
        <dbReference type="Proteomes" id="UP000830434"/>
    </source>
</evidence>
<sequence>MVSKSTLKEVIEILGIFSMFALSVFVYLVWWLAFYQGGQISLQINVFEEMWFEYVLWLIVTPLITLSMYYYLKEDTQTQPTPDNE</sequence>
<proteinExistence type="predicted"/>
<gene>
    <name evidence="2" type="ORF">M0R88_10370</name>
</gene>
<dbReference type="KEGG" id="haxz:M0R88_10370"/>
<dbReference type="EMBL" id="CP096658">
    <property type="protein sequence ID" value="UPV98933.1"/>
    <property type="molecule type" value="Genomic_DNA"/>
</dbReference>
<keyword evidence="1" id="KW-0812">Transmembrane</keyword>
<organism evidence="2 3">
    <name type="scientific">Halorussus gelatinilyticus</name>
    <dbReference type="NCBI Taxonomy" id="2937524"/>
    <lineage>
        <taxon>Archaea</taxon>
        <taxon>Methanobacteriati</taxon>
        <taxon>Methanobacteriota</taxon>
        <taxon>Stenosarchaea group</taxon>
        <taxon>Halobacteria</taxon>
        <taxon>Halobacteriales</taxon>
        <taxon>Haladaptataceae</taxon>
        <taxon>Halorussus</taxon>
    </lineage>
</organism>
<dbReference type="GeneID" id="72190263"/>
<dbReference type="RefSeq" id="WP_248653437.1">
    <property type="nucleotide sequence ID" value="NZ_CP096658.1"/>
</dbReference>
<evidence type="ECO:0000313" key="2">
    <source>
        <dbReference type="EMBL" id="UPV98933.1"/>
    </source>
</evidence>
<dbReference type="AlphaFoldDB" id="A0A8U0IF51"/>
<evidence type="ECO:0000256" key="1">
    <source>
        <dbReference type="SAM" id="Phobius"/>
    </source>
</evidence>
<protein>
    <submittedName>
        <fullName evidence="2">Uncharacterized protein</fullName>
    </submittedName>
</protein>
<accession>A0A8U0IF51</accession>
<reference evidence="2" key="1">
    <citation type="submission" date="2022-04" db="EMBL/GenBank/DDBJ databases">
        <title>Diverse halophilic archaea isolated from saline environments.</title>
        <authorList>
            <person name="Cui H.-L."/>
        </authorList>
    </citation>
    <scope>NUCLEOTIDE SEQUENCE</scope>
    <source>
        <strain evidence="2">XZYJT40</strain>
    </source>
</reference>
<name>A0A8U0IF51_9EURY</name>